<dbReference type="Pfam" id="PF02311">
    <property type="entry name" value="AraC_binding"/>
    <property type="match status" value="1"/>
</dbReference>
<evidence type="ECO:0000313" key="5">
    <source>
        <dbReference type="EMBL" id="MEK0254112.1"/>
    </source>
</evidence>
<dbReference type="EMBL" id="JBBMLE010000135">
    <property type="protein sequence ID" value="MEK0254112.1"/>
    <property type="molecule type" value="Genomic_DNA"/>
</dbReference>
<evidence type="ECO:0000256" key="3">
    <source>
        <dbReference type="ARBA" id="ARBA00023163"/>
    </source>
</evidence>
<feature type="domain" description="HTH araC/xylS-type" evidence="4">
    <location>
        <begin position="178"/>
        <end position="275"/>
    </location>
</feature>
<keyword evidence="1" id="KW-0805">Transcription regulation</keyword>
<dbReference type="InterPro" id="IPR003313">
    <property type="entry name" value="AraC-bd"/>
</dbReference>
<keyword evidence="6" id="KW-1185">Reference proteome</keyword>
<proteinExistence type="predicted"/>
<dbReference type="Proteomes" id="UP001498501">
    <property type="component" value="Unassembled WGS sequence"/>
</dbReference>
<dbReference type="SUPFAM" id="SSF51215">
    <property type="entry name" value="Regulatory protein AraC"/>
    <property type="match status" value="1"/>
</dbReference>
<dbReference type="RefSeq" id="WP_340476048.1">
    <property type="nucleotide sequence ID" value="NZ_JBBMLE010000135.1"/>
</dbReference>
<evidence type="ECO:0000313" key="6">
    <source>
        <dbReference type="Proteomes" id="UP001498501"/>
    </source>
</evidence>
<dbReference type="PANTHER" id="PTHR46796">
    <property type="entry name" value="HTH-TYPE TRANSCRIPTIONAL ACTIVATOR RHAS-RELATED"/>
    <property type="match status" value="1"/>
</dbReference>
<dbReference type="SMART" id="SM00342">
    <property type="entry name" value="HTH_ARAC"/>
    <property type="match status" value="1"/>
</dbReference>
<protein>
    <submittedName>
        <fullName evidence="5">AraC family transcriptional regulator</fullName>
    </submittedName>
</protein>
<accession>A0ABU8ZKI8</accession>
<dbReference type="Pfam" id="PF12833">
    <property type="entry name" value="HTH_18"/>
    <property type="match status" value="1"/>
</dbReference>
<dbReference type="InterPro" id="IPR018060">
    <property type="entry name" value="HTH_AraC"/>
</dbReference>
<evidence type="ECO:0000256" key="1">
    <source>
        <dbReference type="ARBA" id="ARBA00023015"/>
    </source>
</evidence>
<comment type="caution">
    <text evidence="5">The sequence shown here is derived from an EMBL/GenBank/DDBJ whole genome shotgun (WGS) entry which is preliminary data.</text>
</comment>
<dbReference type="Gene3D" id="1.10.10.60">
    <property type="entry name" value="Homeodomain-like"/>
    <property type="match status" value="1"/>
</dbReference>
<sequence length="283" mass="32659">MNKLLVVQTSGTTSVTQDKSTGIELIHAHFKGFAYDPHLHSSYLIGVTELGHQQFNCRKKIIDSYQGQTFMLEPEEVHDGNAPDPLGFTYKMMHLDPAWLKKSYEGIFNEPIELAIESTLRSDPQLSHLILSTYNILNNNESQLMKDTYLDLLLENLVNKKILYKREKSIQTLPNIALKLKEILHESLFHDLDLQTLSTLVKTDRFYINRVFKKNFNCSPHQYLIQLRLNKAKELLRKGLSATTVASYLCFSDQSHLGRWFKRCYGITLNQYQKACTNVLDIS</sequence>
<dbReference type="InterPro" id="IPR009057">
    <property type="entry name" value="Homeodomain-like_sf"/>
</dbReference>
<keyword evidence="2" id="KW-0238">DNA-binding</keyword>
<evidence type="ECO:0000256" key="2">
    <source>
        <dbReference type="ARBA" id="ARBA00023125"/>
    </source>
</evidence>
<keyword evidence="3" id="KW-0804">Transcription</keyword>
<dbReference type="PROSITE" id="PS01124">
    <property type="entry name" value="HTH_ARAC_FAMILY_2"/>
    <property type="match status" value="1"/>
</dbReference>
<dbReference type="PANTHER" id="PTHR46796:SF2">
    <property type="entry name" value="TRANSCRIPTIONAL REGULATORY PROTEIN"/>
    <property type="match status" value="1"/>
</dbReference>
<dbReference type="InterPro" id="IPR050204">
    <property type="entry name" value="AraC_XylS_family_regulators"/>
</dbReference>
<evidence type="ECO:0000259" key="4">
    <source>
        <dbReference type="PROSITE" id="PS01124"/>
    </source>
</evidence>
<reference evidence="5 6" key="1">
    <citation type="submission" date="2024-03" db="EMBL/GenBank/DDBJ databases">
        <title>Cross-transmission of Acinetobacter junii carrying blaOXA-58 in a neonatal intensive care unit.</title>
        <authorList>
            <person name="Bour M."/>
            <person name="Potron A."/>
            <person name="Lecointe D."/>
        </authorList>
    </citation>
    <scope>NUCLEOTIDE SEQUENCE [LARGE SCALE GENOMIC DNA]</scope>
    <source>
        <strain evidence="5 6">21A3096 case 1</strain>
    </source>
</reference>
<dbReference type="SUPFAM" id="SSF46689">
    <property type="entry name" value="Homeodomain-like"/>
    <property type="match status" value="2"/>
</dbReference>
<gene>
    <name evidence="5" type="ORF">WM018_16965</name>
</gene>
<name>A0ABU8ZKI8_ACIJU</name>
<organism evidence="5 6">
    <name type="scientific">Acinetobacter junii</name>
    <dbReference type="NCBI Taxonomy" id="40215"/>
    <lineage>
        <taxon>Bacteria</taxon>
        <taxon>Pseudomonadati</taxon>
        <taxon>Pseudomonadota</taxon>
        <taxon>Gammaproteobacteria</taxon>
        <taxon>Moraxellales</taxon>
        <taxon>Moraxellaceae</taxon>
        <taxon>Acinetobacter</taxon>
    </lineage>
</organism>
<dbReference type="InterPro" id="IPR037923">
    <property type="entry name" value="HTH-like"/>
</dbReference>